<evidence type="ECO:0000313" key="3">
    <source>
        <dbReference type="EMBL" id="OAH50734.1"/>
    </source>
</evidence>
<protein>
    <recommendedName>
        <fullName evidence="2">Histidine kinase/HSP90-like ATPase domain-containing protein</fullName>
    </recommendedName>
</protein>
<dbReference type="PANTHER" id="PTHR35526">
    <property type="entry name" value="ANTI-SIGMA-F FACTOR RSBW-RELATED"/>
    <property type="match status" value="1"/>
</dbReference>
<dbReference type="GO" id="GO:0004674">
    <property type="term" value="F:protein serine/threonine kinase activity"/>
    <property type="evidence" value="ECO:0007669"/>
    <property type="project" value="UniProtKB-KW"/>
</dbReference>
<dbReference type="Pfam" id="PF13581">
    <property type="entry name" value="HATPase_c_2"/>
    <property type="match status" value="1"/>
</dbReference>
<organism evidence="3 4">
    <name type="scientific">Microbacterium oleivorans</name>
    <dbReference type="NCBI Taxonomy" id="273677"/>
    <lineage>
        <taxon>Bacteria</taxon>
        <taxon>Bacillati</taxon>
        <taxon>Actinomycetota</taxon>
        <taxon>Actinomycetes</taxon>
        <taxon>Micrococcales</taxon>
        <taxon>Microbacteriaceae</taxon>
        <taxon>Microbacterium</taxon>
    </lineage>
</organism>
<gene>
    <name evidence="3" type="ORF">AYL44_00130</name>
</gene>
<dbReference type="SUPFAM" id="SSF55874">
    <property type="entry name" value="ATPase domain of HSP90 chaperone/DNA topoisomerase II/histidine kinase"/>
    <property type="match status" value="1"/>
</dbReference>
<dbReference type="PANTHER" id="PTHR35526:SF3">
    <property type="entry name" value="ANTI-SIGMA-F FACTOR RSBW"/>
    <property type="match status" value="1"/>
</dbReference>
<dbReference type="InterPro" id="IPR036890">
    <property type="entry name" value="HATPase_C_sf"/>
</dbReference>
<evidence type="ECO:0000313" key="4">
    <source>
        <dbReference type="Proteomes" id="UP000076998"/>
    </source>
</evidence>
<reference evidence="3 4" key="1">
    <citation type="submission" date="2016-02" db="EMBL/GenBank/DDBJ databases">
        <authorList>
            <person name="Wen L."/>
            <person name="He K."/>
            <person name="Yang H."/>
        </authorList>
    </citation>
    <scope>NUCLEOTIDE SEQUENCE [LARGE SCALE GENOMIC DNA]</scope>
    <source>
        <strain evidence="3 4">CD11_3</strain>
    </source>
</reference>
<feature type="domain" description="Histidine kinase/HSP90-like ATPase" evidence="2">
    <location>
        <begin position="13"/>
        <end position="129"/>
    </location>
</feature>
<sequence>MGSDPVVREVTGPAELALVDAVHDALDQIWRDVPGVTDEDRMLFALAVSEVATNVVEHAAGDGRPTVSIRLSADDTELVAVMSDDADPALIRLDEVTMPGADAESGRGLALALAALDELRHETDDGNVWILRRKRRPSA</sequence>
<keyword evidence="1" id="KW-0418">Kinase</keyword>
<dbReference type="InterPro" id="IPR003594">
    <property type="entry name" value="HATPase_dom"/>
</dbReference>
<proteinExistence type="predicted"/>
<keyword evidence="1" id="KW-0808">Transferase</keyword>
<dbReference type="Proteomes" id="UP000076998">
    <property type="component" value="Unassembled WGS sequence"/>
</dbReference>
<dbReference type="RefSeq" id="WP_064001250.1">
    <property type="nucleotide sequence ID" value="NZ_LSTV01000001.1"/>
</dbReference>
<dbReference type="InterPro" id="IPR050267">
    <property type="entry name" value="Anti-sigma-factor_SerPK"/>
</dbReference>
<name>A0A177KC63_9MICO</name>
<evidence type="ECO:0000259" key="2">
    <source>
        <dbReference type="Pfam" id="PF13581"/>
    </source>
</evidence>
<keyword evidence="1" id="KW-0723">Serine/threonine-protein kinase</keyword>
<dbReference type="AlphaFoldDB" id="A0A177KC63"/>
<dbReference type="EMBL" id="LSTV01000001">
    <property type="protein sequence ID" value="OAH50734.1"/>
    <property type="molecule type" value="Genomic_DNA"/>
</dbReference>
<accession>A0A177KC63</accession>
<dbReference type="OrthoDB" id="3785402at2"/>
<dbReference type="Gene3D" id="3.30.565.10">
    <property type="entry name" value="Histidine kinase-like ATPase, C-terminal domain"/>
    <property type="match status" value="1"/>
</dbReference>
<evidence type="ECO:0000256" key="1">
    <source>
        <dbReference type="ARBA" id="ARBA00022527"/>
    </source>
</evidence>
<comment type="caution">
    <text evidence="3">The sequence shown here is derived from an EMBL/GenBank/DDBJ whole genome shotgun (WGS) entry which is preliminary data.</text>
</comment>